<evidence type="ECO:0000313" key="2">
    <source>
        <dbReference type="Proteomes" id="UP000186931"/>
    </source>
</evidence>
<reference evidence="1 2" key="1">
    <citation type="submission" date="2016-10" db="EMBL/GenBank/DDBJ databases">
        <title>Genome of airborne Acinetobacter sp. 5-2Ac02 in the hospital environment: Species near to Acinetobacter towneri.</title>
        <authorList>
            <person name="Barbosa B."/>
            <person name="Fernandez-Garcia L."/>
            <person name="Gato E."/>
            <person name="Leao R."/>
            <person name="Albano R."/>
            <person name="Fernandez B."/>
            <person name="Fernandez-Cuenca F."/>
            <person name="Marques E."/>
            <person name="Tomas M."/>
        </authorList>
    </citation>
    <scope>NUCLEOTIDE SEQUENCE [LARGE SCALE GENOMIC DNA]</scope>
    <source>
        <strain evidence="1 2">5-2Ac02</strain>
    </source>
</reference>
<proteinExistence type="predicted"/>
<protein>
    <submittedName>
        <fullName evidence="1">Uncharacterized protein</fullName>
    </submittedName>
</protein>
<dbReference type="AlphaFoldDB" id="A0A1E8E1K2"/>
<evidence type="ECO:0000313" key="1">
    <source>
        <dbReference type="EMBL" id="OFE43545.1"/>
    </source>
</evidence>
<accession>A0A1E8E1K2</accession>
<sequence length="122" mass="14333">MSTILSRIKVGYLISANWLDYSLLGHTEVKRILSQEFHYRKIKISKKVEKFLEEILFELLINIIFELSNKIKEVQKFQGRKIDLHEIFASNIYLKLEDDKCILVNTVGLSTSDRVTKLVNFQ</sequence>
<gene>
    <name evidence="1" type="ORF">BJN41_05500</name>
</gene>
<comment type="caution">
    <text evidence="1">The sequence shown here is derived from an EMBL/GenBank/DDBJ whole genome shotgun (WGS) entry which is preliminary data.</text>
</comment>
<dbReference type="STRING" id="202956.BJN41_05500"/>
<dbReference type="Proteomes" id="UP000186931">
    <property type="component" value="Unassembled WGS sequence"/>
</dbReference>
<dbReference type="EMBL" id="MKQS01000011">
    <property type="protein sequence ID" value="OFE43545.1"/>
    <property type="molecule type" value="Genomic_DNA"/>
</dbReference>
<organism evidence="1 2">
    <name type="scientific">Acinetobacter towneri</name>
    <dbReference type="NCBI Taxonomy" id="202956"/>
    <lineage>
        <taxon>Bacteria</taxon>
        <taxon>Pseudomonadati</taxon>
        <taxon>Pseudomonadota</taxon>
        <taxon>Gammaproteobacteria</taxon>
        <taxon>Moraxellales</taxon>
        <taxon>Moraxellaceae</taxon>
        <taxon>Acinetobacter</taxon>
    </lineage>
</organism>
<name>A0A1E8E1K2_9GAMM</name>